<dbReference type="InterPro" id="IPR046335">
    <property type="entry name" value="LacI/GalR-like_sensor"/>
</dbReference>
<dbReference type="Pfam" id="PF00356">
    <property type="entry name" value="LacI"/>
    <property type="match status" value="1"/>
</dbReference>
<feature type="domain" description="HTH lacI-type" evidence="5">
    <location>
        <begin position="2"/>
        <end position="56"/>
    </location>
</feature>
<dbReference type="CDD" id="cd06267">
    <property type="entry name" value="PBP1_LacI_sugar_binding-like"/>
    <property type="match status" value="1"/>
</dbReference>
<dbReference type="EMBL" id="QSHZ01000018">
    <property type="protein sequence ID" value="RHC54899.1"/>
    <property type="molecule type" value="Genomic_DNA"/>
</dbReference>
<accession>A0A414ATK7</accession>
<dbReference type="SUPFAM" id="SSF47413">
    <property type="entry name" value="lambda repressor-like DNA-binding domains"/>
    <property type="match status" value="1"/>
</dbReference>
<dbReference type="InterPro" id="IPR010982">
    <property type="entry name" value="Lambda_DNA-bd_dom_sf"/>
</dbReference>
<reference evidence="6 7" key="1">
    <citation type="submission" date="2018-08" db="EMBL/GenBank/DDBJ databases">
        <title>A genome reference for cultivated species of the human gut microbiota.</title>
        <authorList>
            <person name="Zou Y."/>
            <person name="Xue W."/>
            <person name="Luo G."/>
        </authorList>
    </citation>
    <scope>NUCLEOTIDE SEQUENCE [LARGE SCALE GENOMIC DNA]</scope>
    <source>
        <strain evidence="6 7">AM35-14</strain>
    </source>
</reference>
<dbReference type="Gene3D" id="1.10.260.40">
    <property type="entry name" value="lambda repressor-like DNA-binding domains"/>
    <property type="match status" value="1"/>
</dbReference>
<dbReference type="AlphaFoldDB" id="A0A414ATK7"/>
<dbReference type="InterPro" id="IPR028082">
    <property type="entry name" value="Peripla_BP_I"/>
</dbReference>
<name>A0A414ATK7_9FIRM</name>
<sequence>MATIKDVARVAGVSLGTVSNVLNGKNSVRPGNKRKVYDAMKEVGFHYNMTASALRTKTTKNIGLIIPSITNPYYPELARGVEDAARREGLTVFLCNDDRDTEKERAYIKALLSKGVDGIILLKPRLEHSELLEVKERTSLVLGDASIDIRNEFHVVNADDVQGVICAMNFLGQNGHSQIAMITGMMESYSSQCRLDAYKRYLESRKLCYRPEYVVSGNYSWKSGCRLAKQLMSLPDPPTAIFAANDMMAIGAMKGVQTMGYRIPQDISIIGYDDIEMSNLSNPALTTVHQPKYNMGTECLKMLHACINGKESMDTTKRITLENHLIIRESVGMVR</sequence>
<dbReference type="InterPro" id="IPR000843">
    <property type="entry name" value="HTH_LacI"/>
</dbReference>
<comment type="caution">
    <text evidence="6">The sequence shown here is derived from an EMBL/GenBank/DDBJ whole genome shotgun (WGS) entry which is preliminary data.</text>
</comment>
<dbReference type="Gene3D" id="3.40.50.2300">
    <property type="match status" value="2"/>
</dbReference>
<dbReference type="GO" id="GO:0000976">
    <property type="term" value="F:transcription cis-regulatory region binding"/>
    <property type="evidence" value="ECO:0007669"/>
    <property type="project" value="TreeGrafter"/>
</dbReference>
<dbReference type="PROSITE" id="PS00356">
    <property type="entry name" value="HTH_LACI_1"/>
    <property type="match status" value="1"/>
</dbReference>
<proteinExistence type="predicted"/>
<evidence type="ECO:0000313" key="7">
    <source>
        <dbReference type="Proteomes" id="UP000283975"/>
    </source>
</evidence>
<dbReference type="SUPFAM" id="SSF53822">
    <property type="entry name" value="Periplasmic binding protein-like I"/>
    <property type="match status" value="1"/>
</dbReference>
<dbReference type="CDD" id="cd01392">
    <property type="entry name" value="HTH_LacI"/>
    <property type="match status" value="1"/>
</dbReference>
<dbReference type="GeneID" id="23115351"/>
<dbReference type="RefSeq" id="WP_002577095.1">
    <property type="nucleotide sequence ID" value="NZ_BAABZS010000001.1"/>
</dbReference>
<evidence type="ECO:0000256" key="2">
    <source>
        <dbReference type="ARBA" id="ARBA00023015"/>
    </source>
</evidence>
<dbReference type="Proteomes" id="UP000283975">
    <property type="component" value="Unassembled WGS sequence"/>
</dbReference>
<evidence type="ECO:0000256" key="1">
    <source>
        <dbReference type="ARBA" id="ARBA00022491"/>
    </source>
</evidence>
<dbReference type="PANTHER" id="PTHR30146">
    <property type="entry name" value="LACI-RELATED TRANSCRIPTIONAL REPRESSOR"/>
    <property type="match status" value="1"/>
</dbReference>
<evidence type="ECO:0000256" key="4">
    <source>
        <dbReference type="ARBA" id="ARBA00023163"/>
    </source>
</evidence>
<keyword evidence="1" id="KW-0678">Repressor</keyword>
<evidence type="ECO:0000313" key="6">
    <source>
        <dbReference type="EMBL" id="RHC54899.1"/>
    </source>
</evidence>
<dbReference type="PROSITE" id="PS50932">
    <property type="entry name" value="HTH_LACI_2"/>
    <property type="match status" value="1"/>
</dbReference>
<keyword evidence="3" id="KW-0238">DNA-binding</keyword>
<keyword evidence="2" id="KW-0805">Transcription regulation</keyword>
<evidence type="ECO:0000256" key="3">
    <source>
        <dbReference type="ARBA" id="ARBA00023125"/>
    </source>
</evidence>
<evidence type="ECO:0000259" key="5">
    <source>
        <dbReference type="PROSITE" id="PS50932"/>
    </source>
</evidence>
<dbReference type="PANTHER" id="PTHR30146:SF148">
    <property type="entry name" value="HTH-TYPE TRANSCRIPTIONAL REPRESSOR PURR-RELATED"/>
    <property type="match status" value="1"/>
</dbReference>
<dbReference type="SMART" id="SM00354">
    <property type="entry name" value="HTH_LACI"/>
    <property type="match status" value="1"/>
</dbReference>
<dbReference type="PRINTS" id="PR00036">
    <property type="entry name" value="HTHLACI"/>
</dbReference>
<dbReference type="Pfam" id="PF13377">
    <property type="entry name" value="Peripla_BP_3"/>
    <property type="match status" value="1"/>
</dbReference>
<organism evidence="6 7">
    <name type="scientific">Enterocloster bolteae</name>
    <dbReference type="NCBI Taxonomy" id="208479"/>
    <lineage>
        <taxon>Bacteria</taxon>
        <taxon>Bacillati</taxon>
        <taxon>Bacillota</taxon>
        <taxon>Clostridia</taxon>
        <taxon>Lachnospirales</taxon>
        <taxon>Lachnospiraceae</taxon>
        <taxon>Enterocloster</taxon>
    </lineage>
</organism>
<dbReference type="GO" id="GO:0003700">
    <property type="term" value="F:DNA-binding transcription factor activity"/>
    <property type="evidence" value="ECO:0007669"/>
    <property type="project" value="TreeGrafter"/>
</dbReference>
<gene>
    <name evidence="6" type="ORF">DW839_17200</name>
</gene>
<keyword evidence="4" id="KW-0804">Transcription</keyword>
<protein>
    <submittedName>
        <fullName evidence="6">LacI family transcriptional regulator</fullName>
    </submittedName>
</protein>